<dbReference type="Pfam" id="PF13347">
    <property type="entry name" value="MFS_2"/>
    <property type="match status" value="1"/>
</dbReference>
<feature type="transmembrane region" description="Helical" evidence="2">
    <location>
        <begin position="12"/>
        <end position="38"/>
    </location>
</feature>
<dbReference type="AlphaFoldDB" id="E8RN62"/>
<evidence type="ECO:0000313" key="3">
    <source>
        <dbReference type="EMBL" id="ADU12895.1"/>
    </source>
</evidence>
<dbReference type="EMBL" id="CP002395">
    <property type="protein sequence ID" value="ADU12895.1"/>
    <property type="molecule type" value="Genomic_DNA"/>
</dbReference>
<dbReference type="Gene3D" id="1.20.1250.20">
    <property type="entry name" value="MFS general substrate transporter like domains"/>
    <property type="match status" value="2"/>
</dbReference>
<feature type="transmembrane region" description="Helical" evidence="2">
    <location>
        <begin position="228"/>
        <end position="250"/>
    </location>
</feature>
<evidence type="ECO:0000313" key="4">
    <source>
        <dbReference type="Proteomes" id="UP000001492"/>
    </source>
</evidence>
<dbReference type="InterPro" id="IPR036259">
    <property type="entry name" value="MFS_trans_sf"/>
</dbReference>
<feature type="transmembrane region" description="Helical" evidence="2">
    <location>
        <begin position="357"/>
        <end position="380"/>
    </location>
</feature>
<feature type="transmembrane region" description="Helical" evidence="2">
    <location>
        <begin position="315"/>
        <end position="336"/>
    </location>
</feature>
<evidence type="ECO:0000256" key="2">
    <source>
        <dbReference type="SAM" id="Phobius"/>
    </source>
</evidence>
<dbReference type="CDD" id="cd17332">
    <property type="entry name" value="MFS_MelB_like"/>
    <property type="match status" value="1"/>
</dbReference>
<feature type="transmembrane region" description="Helical" evidence="2">
    <location>
        <begin position="149"/>
        <end position="168"/>
    </location>
</feature>
<dbReference type="KEGG" id="aex:Astex_1220"/>
<dbReference type="NCBIfam" id="TIGR00792">
    <property type="entry name" value="gph"/>
    <property type="match status" value="1"/>
</dbReference>
<organism evidence="3 4">
    <name type="scientific">Asticcacaulis excentricus (strain ATCC 15261 / DSM 4724 / KCTC 12464 / NCIMB 9791 / VKM B-1370 / CB 48)</name>
    <dbReference type="NCBI Taxonomy" id="573065"/>
    <lineage>
        <taxon>Bacteria</taxon>
        <taxon>Pseudomonadati</taxon>
        <taxon>Pseudomonadota</taxon>
        <taxon>Alphaproteobacteria</taxon>
        <taxon>Caulobacterales</taxon>
        <taxon>Caulobacteraceae</taxon>
        <taxon>Asticcacaulis</taxon>
    </lineage>
</organism>
<dbReference type="eggNOG" id="COG2211">
    <property type="taxonomic scope" value="Bacteria"/>
</dbReference>
<dbReference type="SUPFAM" id="SSF103473">
    <property type="entry name" value="MFS general substrate transporter"/>
    <property type="match status" value="1"/>
</dbReference>
<reference evidence="4" key="1">
    <citation type="submission" date="2010-12" db="EMBL/GenBank/DDBJ databases">
        <title>Complete sequence of chromosome 1 of Asticcacaulis excentricus CB 48.</title>
        <authorList>
            <consortium name="US DOE Joint Genome Institute"/>
            <person name="Lucas S."/>
            <person name="Copeland A."/>
            <person name="Lapidus A."/>
            <person name="Cheng J.-F."/>
            <person name="Bruce D."/>
            <person name="Goodwin L."/>
            <person name="Pitluck S."/>
            <person name="Teshima H."/>
            <person name="Davenport K."/>
            <person name="Detter J.C."/>
            <person name="Han C."/>
            <person name="Tapia R."/>
            <person name="Land M."/>
            <person name="Hauser L."/>
            <person name="Jeffries C."/>
            <person name="Kyrpides N."/>
            <person name="Ivanova N."/>
            <person name="Ovchinnikova G."/>
            <person name="Brun Y.V."/>
            <person name="Woyke T."/>
        </authorList>
    </citation>
    <scope>NUCLEOTIDE SEQUENCE [LARGE SCALE GENOMIC DNA]</scope>
    <source>
        <strain evidence="4">ATCC 15261 / DSM 4724 / KCTC 12464 / NCIMB 9791 / VKM B-1370 / CB 48</strain>
    </source>
</reference>
<dbReference type="STRING" id="573065.Astex_1220"/>
<feature type="transmembrane region" description="Helical" evidence="2">
    <location>
        <begin position="83"/>
        <end position="101"/>
    </location>
</feature>
<protein>
    <submittedName>
        <fullName evidence="3">Sugar (Glycoside-Pentoside-Hexuronide) transporter</fullName>
    </submittedName>
</protein>
<feature type="transmembrane region" description="Helical" evidence="2">
    <location>
        <begin position="174"/>
        <end position="195"/>
    </location>
</feature>
<feature type="transmembrane region" description="Helical" evidence="2">
    <location>
        <begin position="262"/>
        <end position="282"/>
    </location>
</feature>
<keyword evidence="2" id="KW-0812">Transmembrane</keyword>
<gene>
    <name evidence="3" type="ordered locus">Astex_1220</name>
</gene>
<keyword evidence="2" id="KW-1133">Transmembrane helix</keyword>
<name>E8RN62_ASTEC</name>
<sequence>MTRKSGEIGLGGAAVYGLGDFACNLYWQSLSLFLLFYYTEVVGLSPATAGLIYLIASVWDGLIDPLIGAAADKTRTRFGAYRPYLLFGGPLLGLSFCGLYYRPPLEGTMLTLCLLGTHLVFRTFYALVNVPYAALSGRITGDPDRRAQLSGFRMFFGALAAVLVSLITPASGQGGYFLTAVAFAIVATALFPLVFSVTREPELQTSAPPPALTALISSLLRNRAFWRLNFGALAFAVSGTVLTKSVLYYFKYQLHDDRSGALALAVMGMAGLVVIPLWTLLARRIGRRGVWIAACGVGLSGLGALWAISTAAGPLGVIACLVCVHSGSLGLFFAFWSLLPDTVDYGEQTLRVRADGFVFGVAGMISKISMGLGAGLFGWGLSQAGYEPHVAQSAATLSDLRLLMLLTPALGFVLCLVLMLGDVRAKSSSV</sequence>
<dbReference type="OrthoDB" id="9764596at2"/>
<feature type="transmembrane region" description="Helical" evidence="2">
    <location>
        <begin position="107"/>
        <end position="128"/>
    </location>
</feature>
<accession>E8RN62</accession>
<dbReference type="PANTHER" id="PTHR11328:SF24">
    <property type="entry name" value="MAJOR FACILITATOR SUPERFAMILY (MFS) PROFILE DOMAIN-CONTAINING PROTEIN"/>
    <property type="match status" value="1"/>
</dbReference>
<feature type="transmembrane region" description="Helical" evidence="2">
    <location>
        <begin position="289"/>
        <end position="309"/>
    </location>
</feature>
<dbReference type="RefSeq" id="WP_013478727.1">
    <property type="nucleotide sequence ID" value="NC_014816.1"/>
</dbReference>
<comment type="similarity">
    <text evidence="1">Belongs to the sodium:galactoside symporter (TC 2.A.2) family.</text>
</comment>
<feature type="transmembrane region" description="Helical" evidence="2">
    <location>
        <begin position="400"/>
        <end position="420"/>
    </location>
</feature>
<feature type="transmembrane region" description="Helical" evidence="2">
    <location>
        <begin position="50"/>
        <end position="71"/>
    </location>
</feature>
<dbReference type="GO" id="GO:0006814">
    <property type="term" value="P:sodium ion transport"/>
    <property type="evidence" value="ECO:0007669"/>
    <property type="project" value="InterPro"/>
</dbReference>
<dbReference type="GO" id="GO:0008643">
    <property type="term" value="P:carbohydrate transport"/>
    <property type="evidence" value="ECO:0007669"/>
    <property type="project" value="InterPro"/>
</dbReference>
<keyword evidence="2" id="KW-0472">Membrane</keyword>
<dbReference type="GO" id="GO:0005886">
    <property type="term" value="C:plasma membrane"/>
    <property type="evidence" value="ECO:0007669"/>
    <property type="project" value="TreeGrafter"/>
</dbReference>
<dbReference type="HOGENOM" id="CLU_027408_0_1_5"/>
<evidence type="ECO:0000256" key="1">
    <source>
        <dbReference type="ARBA" id="ARBA00009617"/>
    </source>
</evidence>
<dbReference type="InterPro" id="IPR001927">
    <property type="entry name" value="Na/Gal_symport"/>
</dbReference>
<dbReference type="PANTHER" id="PTHR11328">
    <property type="entry name" value="MAJOR FACILITATOR SUPERFAMILY DOMAIN-CONTAINING PROTEIN"/>
    <property type="match status" value="1"/>
</dbReference>
<dbReference type="InterPro" id="IPR039672">
    <property type="entry name" value="MFS_2"/>
</dbReference>
<proteinExistence type="inferred from homology"/>
<keyword evidence="4" id="KW-1185">Reference proteome</keyword>
<dbReference type="GO" id="GO:0015293">
    <property type="term" value="F:symporter activity"/>
    <property type="evidence" value="ECO:0007669"/>
    <property type="project" value="InterPro"/>
</dbReference>
<dbReference type="Proteomes" id="UP000001492">
    <property type="component" value="Chromosome 1"/>
</dbReference>